<organism evidence="3 4">
    <name type="scientific">Virgibacillus salinus</name>
    <dbReference type="NCBI Taxonomy" id="553311"/>
    <lineage>
        <taxon>Bacteria</taxon>
        <taxon>Bacillati</taxon>
        <taxon>Bacillota</taxon>
        <taxon>Bacilli</taxon>
        <taxon>Bacillales</taxon>
        <taxon>Bacillaceae</taxon>
        <taxon>Virgibacillus</taxon>
    </lineage>
</organism>
<dbReference type="Pfam" id="PF01266">
    <property type="entry name" value="DAO"/>
    <property type="match status" value="1"/>
</dbReference>
<dbReference type="Gene3D" id="3.30.9.10">
    <property type="entry name" value="D-Amino Acid Oxidase, subunit A, domain 2"/>
    <property type="match status" value="1"/>
</dbReference>
<dbReference type="PANTHER" id="PTHR13847:SF287">
    <property type="entry name" value="FAD-DEPENDENT OXIDOREDUCTASE DOMAIN-CONTAINING PROTEIN 1"/>
    <property type="match status" value="1"/>
</dbReference>
<dbReference type="InterPro" id="IPR036188">
    <property type="entry name" value="FAD/NAD-bd_sf"/>
</dbReference>
<evidence type="ECO:0000313" key="4">
    <source>
        <dbReference type="Proteomes" id="UP000199444"/>
    </source>
</evidence>
<dbReference type="PANTHER" id="PTHR13847">
    <property type="entry name" value="SARCOSINE DEHYDROGENASE-RELATED"/>
    <property type="match status" value="1"/>
</dbReference>
<dbReference type="InterPro" id="IPR006076">
    <property type="entry name" value="FAD-dep_OxRdtase"/>
</dbReference>
<dbReference type="Gene3D" id="3.50.50.60">
    <property type="entry name" value="FAD/NAD(P)-binding domain"/>
    <property type="match status" value="1"/>
</dbReference>
<gene>
    <name evidence="3" type="ORF">SAMN05216231_3076</name>
</gene>
<accession>A0A1H1EVU7</accession>
<evidence type="ECO:0000259" key="2">
    <source>
        <dbReference type="Pfam" id="PF01266"/>
    </source>
</evidence>
<name>A0A1H1EVU7_9BACI</name>
<dbReference type="STRING" id="553311.SAMN05216231_3076"/>
<dbReference type="SUPFAM" id="SSF51905">
    <property type="entry name" value="FAD/NAD(P)-binding domain"/>
    <property type="match status" value="1"/>
</dbReference>
<dbReference type="GO" id="GO:0005737">
    <property type="term" value="C:cytoplasm"/>
    <property type="evidence" value="ECO:0007669"/>
    <property type="project" value="TreeGrafter"/>
</dbReference>
<dbReference type="Proteomes" id="UP000199444">
    <property type="component" value="Unassembled WGS sequence"/>
</dbReference>
<sequence length="385" mass="41462">MQTADAVVIGGGVIGTSIAYRLAEHRKVVLIEKGEIGAQTSGACDKAIFLQSKKPGFPIKLANASRRIYENLEDELEASIEFKKNGGMIVIEKESHFPFMKDFIKKQNKAGIDVKLLDRKESLAWQPSLSSHIAGSAYSKEDAEVNPLLLSQGFAEASKRKEVEIQTHTEVIDIAVNQGKVIGVQTNKGYIATELVVNAAGPFAPKIAEMAGIGLTIMPRRGVILISEKVKPLIHGNILCSQYIAAKHLDDSDTNDPPYGIGLSLGQTESGNLLIGGSREFKGFDKAVEPEVLSSIAAHASRIAPALKQIRIIRTMVGFRPFTGDGLPIIDESRDVKGFIIAAGHEGDGIALAPITGVLVASLADNNSNYKDLLEPLRMDRMQAV</sequence>
<proteinExistence type="predicted"/>
<evidence type="ECO:0000256" key="1">
    <source>
        <dbReference type="ARBA" id="ARBA00023002"/>
    </source>
</evidence>
<dbReference type="SUPFAM" id="SSF54373">
    <property type="entry name" value="FAD-linked reductases, C-terminal domain"/>
    <property type="match status" value="1"/>
</dbReference>
<evidence type="ECO:0000313" key="3">
    <source>
        <dbReference type="EMBL" id="SDQ92857.1"/>
    </source>
</evidence>
<keyword evidence="1" id="KW-0560">Oxidoreductase</keyword>
<dbReference type="RefSeq" id="WP_092493827.1">
    <property type="nucleotide sequence ID" value="NZ_FNKD01000003.1"/>
</dbReference>
<dbReference type="EMBL" id="FNKD01000003">
    <property type="protein sequence ID" value="SDQ92857.1"/>
    <property type="molecule type" value="Genomic_DNA"/>
</dbReference>
<dbReference type="AlphaFoldDB" id="A0A1H1EVU7"/>
<reference evidence="3 4" key="1">
    <citation type="submission" date="2016-10" db="EMBL/GenBank/DDBJ databases">
        <authorList>
            <person name="de Groot N.N."/>
        </authorList>
    </citation>
    <scope>NUCLEOTIDE SEQUENCE [LARGE SCALE GENOMIC DNA]</scope>
    <source>
        <strain evidence="3 4">CGMCC 1.10449</strain>
    </source>
</reference>
<feature type="domain" description="FAD dependent oxidoreductase" evidence="2">
    <location>
        <begin position="5"/>
        <end position="363"/>
    </location>
</feature>
<dbReference type="GO" id="GO:0016491">
    <property type="term" value="F:oxidoreductase activity"/>
    <property type="evidence" value="ECO:0007669"/>
    <property type="project" value="UniProtKB-KW"/>
</dbReference>
<keyword evidence="4" id="KW-1185">Reference proteome</keyword>
<protein>
    <submittedName>
        <fullName evidence="3">Sarcosine oxidase subunit beta</fullName>
    </submittedName>
</protein>